<organism evidence="2 3">
    <name type="scientific">Henosepilachna vigintioctopunctata</name>
    <dbReference type="NCBI Taxonomy" id="420089"/>
    <lineage>
        <taxon>Eukaryota</taxon>
        <taxon>Metazoa</taxon>
        <taxon>Ecdysozoa</taxon>
        <taxon>Arthropoda</taxon>
        <taxon>Hexapoda</taxon>
        <taxon>Insecta</taxon>
        <taxon>Pterygota</taxon>
        <taxon>Neoptera</taxon>
        <taxon>Endopterygota</taxon>
        <taxon>Coleoptera</taxon>
        <taxon>Polyphaga</taxon>
        <taxon>Cucujiformia</taxon>
        <taxon>Coccinelloidea</taxon>
        <taxon>Coccinellidae</taxon>
        <taxon>Epilachninae</taxon>
        <taxon>Epilachnini</taxon>
        <taxon>Henosepilachna</taxon>
    </lineage>
</organism>
<accession>A0AAW1TX03</accession>
<keyword evidence="3" id="KW-1185">Reference proteome</keyword>
<evidence type="ECO:0000313" key="3">
    <source>
        <dbReference type="Proteomes" id="UP001431783"/>
    </source>
</evidence>
<sequence>MILTQVNFVRKILQSIDMNMQVALHALTELKKFIMKIRTDANFWEIVNYAMKIAEKLGVEAEFETSRSRPLRCRKTPKSFDYEYEDHTISDPKTDFKMPSAGLEPGRGKNFIAEKNR</sequence>
<proteinExistence type="predicted"/>
<name>A0AAW1TX03_9CUCU</name>
<comment type="caution">
    <text evidence="2">The sequence shown here is derived from an EMBL/GenBank/DDBJ whole genome shotgun (WGS) entry which is preliminary data.</text>
</comment>
<feature type="region of interest" description="Disordered" evidence="1">
    <location>
        <begin position="91"/>
        <end position="117"/>
    </location>
</feature>
<dbReference type="EMBL" id="JARQZJ010000012">
    <property type="protein sequence ID" value="KAK9872612.1"/>
    <property type="molecule type" value="Genomic_DNA"/>
</dbReference>
<evidence type="ECO:0000313" key="2">
    <source>
        <dbReference type="EMBL" id="KAK9872612.1"/>
    </source>
</evidence>
<protein>
    <submittedName>
        <fullName evidence="2">Uncharacterized protein</fullName>
    </submittedName>
</protein>
<evidence type="ECO:0000256" key="1">
    <source>
        <dbReference type="SAM" id="MobiDB-lite"/>
    </source>
</evidence>
<dbReference type="AlphaFoldDB" id="A0AAW1TX03"/>
<dbReference type="Proteomes" id="UP001431783">
    <property type="component" value="Unassembled WGS sequence"/>
</dbReference>
<gene>
    <name evidence="2" type="ORF">WA026_018747</name>
</gene>
<reference evidence="2 3" key="1">
    <citation type="submission" date="2023-03" db="EMBL/GenBank/DDBJ databases">
        <title>Genome insight into feeding habits of ladybird beetles.</title>
        <authorList>
            <person name="Li H.-S."/>
            <person name="Huang Y.-H."/>
            <person name="Pang H."/>
        </authorList>
    </citation>
    <scope>NUCLEOTIDE SEQUENCE [LARGE SCALE GENOMIC DNA]</scope>
    <source>
        <strain evidence="2">SYSU_2023b</strain>
        <tissue evidence="2">Whole body</tissue>
    </source>
</reference>